<dbReference type="AlphaFoldDB" id="A0AAU8HVV6"/>
<keyword evidence="1" id="KW-0472">Membrane</keyword>
<accession>A0AAU8HVV6</accession>
<evidence type="ECO:0000256" key="1">
    <source>
        <dbReference type="SAM" id="Phobius"/>
    </source>
</evidence>
<feature type="transmembrane region" description="Helical" evidence="1">
    <location>
        <begin position="53"/>
        <end position="73"/>
    </location>
</feature>
<organism evidence="3">
    <name type="scientific">Proteinivorax hydrogeniformans</name>
    <dbReference type="NCBI Taxonomy" id="1826727"/>
    <lineage>
        <taxon>Bacteria</taxon>
        <taxon>Bacillati</taxon>
        <taxon>Bacillota</taxon>
        <taxon>Clostridia</taxon>
        <taxon>Eubacteriales</taxon>
        <taxon>Proteinivoracaceae</taxon>
        <taxon>Proteinivorax</taxon>
    </lineage>
</organism>
<proteinExistence type="predicted"/>
<evidence type="ECO:0000313" key="3">
    <source>
        <dbReference type="EMBL" id="XCI29530.1"/>
    </source>
</evidence>
<reference evidence="3" key="2">
    <citation type="submission" date="2024-06" db="EMBL/GenBank/DDBJ databases">
        <authorList>
            <person name="Petrova K.O."/>
            <person name="Toshchakov S.V."/>
            <person name="Boltjanskaja Y.V."/>
            <person name="Kevbrin V.V."/>
        </authorList>
    </citation>
    <scope>NUCLEOTIDE SEQUENCE</scope>
    <source>
        <strain evidence="3">Z-710</strain>
    </source>
</reference>
<dbReference type="EMBL" id="CP159485">
    <property type="protein sequence ID" value="XCI29530.1"/>
    <property type="molecule type" value="Genomic_DNA"/>
</dbReference>
<name>A0AAU8HVV6_9FIRM</name>
<reference evidence="3" key="1">
    <citation type="journal article" date="2018" name="Antonie Van Leeuwenhoek">
        <title>Proteinivorax hydrogeniformans sp. nov., an anaerobic, haloalkaliphilic bacterium fermenting proteinaceous compounds with high hydrogen production.</title>
        <authorList>
            <person name="Boltyanskaya Y."/>
            <person name="Detkova E."/>
            <person name="Pimenov N."/>
            <person name="Kevbrin V."/>
        </authorList>
    </citation>
    <scope>NUCLEOTIDE SEQUENCE</scope>
    <source>
        <strain evidence="3">Z-710</strain>
    </source>
</reference>
<evidence type="ECO:0000259" key="2">
    <source>
        <dbReference type="Pfam" id="PF08308"/>
    </source>
</evidence>
<sequence>MNKSKRNYNKISELPDVEIPLGTKERMLNNILEENDRYECSFFQRIFTHLKPIAFAASMIFLLFFVNSTVGIIPQSGMDEFEVNIASNVEGAEVFLDGEKIGKTPLSYTMDKEDKTRKLTVRKSGYLIWQGQFDSKGPQSFVQTFHSSDEFSLLASQNSVDIESGLKPANPNLVKLQSNTDKTSVILNNMWVGEAPITLELKDDYMNKVELIAPDREKITLTLTTGDELEMEHNDVAQLRYSDHGYSIQVNLEDLWIPKHSIWVNENIVINFLKKNNEYKAQAIDLAAQTINDIPVSETLDHVIQRDNYTAIDEASILFEQNNQSLLNISEFIEDRVNIHEGSFFRVQKDKEIIIKDAVSGKIYSALENNNYKVLNSERDALYLWSKAEQKILLYSLNEDDVKTFSLKGFPEELDGLTKVQQYKDMLILLIGDEMYFKENGEFRNPEGFNNMKHFSLDKNGQRLIIFMKENYINIWEYHLEKQNFKKLY</sequence>
<dbReference type="RefSeq" id="WP_353894078.1">
    <property type="nucleotide sequence ID" value="NZ_CP159485.1"/>
</dbReference>
<keyword evidence="1" id="KW-1133">Transmembrane helix</keyword>
<dbReference type="InterPro" id="IPR013229">
    <property type="entry name" value="PEGA"/>
</dbReference>
<keyword evidence="1" id="KW-0812">Transmembrane</keyword>
<protein>
    <submittedName>
        <fullName evidence="3">PEGA domain-containing protein</fullName>
    </submittedName>
</protein>
<feature type="domain" description="PEGA" evidence="2">
    <location>
        <begin position="82"/>
        <end position="127"/>
    </location>
</feature>
<dbReference type="Pfam" id="PF08308">
    <property type="entry name" value="PEGA"/>
    <property type="match status" value="1"/>
</dbReference>
<gene>
    <name evidence="3" type="ORF">PRVXH_000853</name>
</gene>